<feature type="compositionally biased region" description="Low complexity" evidence="1">
    <location>
        <begin position="40"/>
        <end position="99"/>
    </location>
</feature>
<sequence>MLSGLIMAVGLPAAAYAETPSPLPSATTRSEPAPVPSTAPPAGSTPARSATSPAPSTTAAASPPASPASSAAPSGTAAPQASPARSSGTASSQATATPQATAGCGGALLKGTPVTCPEISGSAHHVYTITTTVPDERLFTTFTSTESRADARLLGVNCSFNSWIGPCTVPVPGTYRIDVSLTYGEGTAAYSIGIESRDAPSSCTTLDPATFTVNGARRPGSLPAGAGGDCYRFPGTAGMRVKVETTTAATAEGEAVDLRGTLWSPAGESVCAIQFGGGECTLTEDGTHTFFLTDMYGTASDYTVRLVRTDRPIGCGTLTPGGFGPLDAGQIARATLGSYEYTCFTVHASAGGKLVRTGDGGQIYWELDNAQGTVCEEWGVARLVCELPAAGDYTLWLRNREWVVEPVVFQAVVIDVAGTAGCDPVTGTAWDQPVHTYRPASPLEVYCRPFRAEPGERVVGYSASSGASWISDGTGTMICADSDDGQDGCALPGSGPYRVITEAGEWDEVRVQIGSLSAPAGCATVTPGSYGSAPAGPESANRCRSLVVPAAGRHLVRVVDDANYDEFSQVYDAEGRKVCQSGALCDFPAAGTYTLIVGGGTGSVREGSYATVFTTPSGSGCLPVTVQGLATGAVRGSFATPGETDCLQLDGTAGAKIGVLLPPRASGAARPDWTLIDAAGEDLCQTSRCVLTGAAPYRILLTAPEDSAAGAYALVVQRLDQVTGCATLPAGRIGSPAGVTAAFSADRFAACWTIPADEHTATEVVSFAPVTGTGYASVSVKDSTGADVCGPTLYTSATVIRCGFEAGEAYTVVMTAAPADARYRLARRDATGTNCQAPVNTVLGGAASTGTLTGPDDIRCYRVTASAAENHWIGVRSTDAFPARYWITDAEGTDRCSSYVVPCRVSGSTSYLVFVRSVVSGAVPYSVDTWNLGTADRPAAQCPAVSGVPGFRLSGTLDDTHTAVCVAVPVTGSRSSFRAVIDNTAGGEALPEPYYFATLGTGTGITRCSWASGGRGCTVSMAYPAPKTSTALFVLAPQEASGTYPYRMEAICDSDPCAEPPFAVTSDGPAGAPNSGPVNLTLRGAGVTAGDTVRLSRTGSAAITATVRGVSGDVLTATADITGAAPGAWDITVTSGTRTAALAGGLTVTAAALKLTRAPGVSGTIRVGSTVRAVVGTWSPAASGYTYQWTANGAAIKGATGAAYVIPASLRGKRIAVTVTAKRANRLNSPASSAAGTAGYGPAPKATKSPTISGTVRAGRKVKVAVGTWTPRPDTYRYEWRVDGKLVGTGSALTIKKAWSGKKLTVTVVARKAGYHDGRKTSASSRIKR</sequence>
<dbReference type="Gene3D" id="2.60.40.2700">
    <property type="match status" value="1"/>
</dbReference>
<organism evidence="3 4">
    <name type="scientific">Actinoplanes teichomyceticus</name>
    <dbReference type="NCBI Taxonomy" id="1867"/>
    <lineage>
        <taxon>Bacteria</taxon>
        <taxon>Bacillati</taxon>
        <taxon>Actinomycetota</taxon>
        <taxon>Actinomycetes</taxon>
        <taxon>Micromonosporales</taxon>
        <taxon>Micromonosporaceae</taxon>
        <taxon>Actinoplanes</taxon>
    </lineage>
</organism>
<evidence type="ECO:0000313" key="3">
    <source>
        <dbReference type="EMBL" id="TWG26201.1"/>
    </source>
</evidence>
<comment type="caution">
    <text evidence="3">The sequence shown here is derived from an EMBL/GenBank/DDBJ whole genome shotgun (WGS) entry which is preliminary data.</text>
</comment>
<keyword evidence="2" id="KW-0732">Signal</keyword>
<proteinExistence type="predicted"/>
<gene>
    <name evidence="3" type="ORF">FHX34_1011181</name>
</gene>
<keyword evidence="4" id="KW-1185">Reference proteome</keyword>
<feature type="region of interest" description="Disordered" evidence="1">
    <location>
        <begin position="18"/>
        <end position="99"/>
    </location>
</feature>
<reference evidence="3 4" key="1">
    <citation type="submission" date="2019-06" db="EMBL/GenBank/DDBJ databases">
        <title>Sequencing the genomes of 1000 actinobacteria strains.</title>
        <authorList>
            <person name="Klenk H.-P."/>
        </authorList>
    </citation>
    <scope>NUCLEOTIDE SEQUENCE [LARGE SCALE GENOMIC DNA]</scope>
    <source>
        <strain evidence="3 4">DSM 43866</strain>
    </source>
</reference>
<name>A0A561WQS8_ACTTI</name>
<protein>
    <recommendedName>
        <fullName evidence="5">Ig-like domain-containing protein</fullName>
    </recommendedName>
</protein>
<dbReference type="EMBL" id="VIWY01000001">
    <property type="protein sequence ID" value="TWG26201.1"/>
    <property type="molecule type" value="Genomic_DNA"/>
</dbReference>
<feature type="chain" id="PRO_5021741331" description="Ig-like domain-containing protein" evidence="2">
    <location>
        <begin position="18"/>
        <end position="1329"/>
    </location>
</feature>
<evidence type="ECO:0000313" key="4">
    <source>
        <dbReference type="Proteomes" id="UP000320239"/>
    </source>
</evidence>
<evidence type="ECO:0008006" key="5">
    <source>
        <dbReference type="Google" id="ProtNLM"/>
    </source>
</evidence>
<evidence type="ECO:0000256" key="2">
    <source>
        <dbReference type="SAM" id="SignalP"/>
    </source>
</evidence>
<feature type="signal peptide" evidence="2">
    <location>
        <begin position="1"/>
        <end position="17"/>
    </location>
</feature>
<evidence type="ECO:0000256" key="1">
    <source>
        <dbReference type="SAM" id="MobiDB-lite"/>
    </source>
</evidence>
<feature type="region of interest" description="Disordered" evidence="1">
    <location>
        <begin position="1228"/>
        <end position="1253"/>
    </location>
</feature>
<dbReference type="Proteomes" id="UP000320239">
    <property type="component" value="Unassembled WGS sequence"/>
</dbReference>
<accession>A0A561WQS8</accession>